<sequence>MSHINITTNDSTQKTSIQKDSRIEMQKFIQELYLEPASEESIEVISRNKEPDIPVHTENDKHIGIELARLYQKARKAKKNTITMKCQPRDPGSHPYITKSSNSNDLSETEVHVCMPTESQITKSSDSKTKKALLETKVSVPPGNKVTKINAPPTPQVNTPANILSASQPKNPKNVRANFRNKILERYPDLYYECSSENFDYYGITDKTICPLCKLDHDDDGDIEGRYEIGSYYIKCEQRGIEIETKSNKTLTPEYLEWHNKFTGLPSVLTDKIHSKLYKRYKKETGLDPWINSETSESSQIENADNNLSRDCIIKISKFLEEKDVIIEAVQKRFPFLRYIKSNKVIIAVQSLSEIQVSMSSKTQSSIPNKIYQPEAGLRQYAIKHKMDPEEFLIITEAEKNKWTMGCFPADLERDIQCYRGGIERNEDTRKYHKFLTDQDRLIGEELLRRSILKSGLSTAWLDDLMKEWEEIHTQFVQIFSQT</sequence>
<feature type="region of interest" description="Disordered" evidence="1">
    <location>
        <begin position="84"/>
        <end position="108"/>
    </location>
</feature>
<evidence type="ECO:0000313" key="3">
    <source>
        <dbReference type="Proteomes" id="UP000789831"/>
    </source>
</evidence>
<reference evidence="2" key="1">
    <citation type="submission" date="2021-06" db="EMBL/GenBank/DDBJ databases">
        <authorList>
            <person name="Kallberg Y."/>
            <person name="Tangrot J."/>
            <person name="Rosling A."/>
        </authorList>
    </citation>
    <scope>NUCLEOTIDE SEQUENCE</scope>
    <source>
        <strain evidence="2">MT106</strain>
    </source>
</reference>
<name>A0A9N9GP68_9GLOM</name>
<proteinExistence type="predicted"/>
<organism evidence="2 3">
    <name type="scientific">Ambispora gerdemannii</name>
    <dbReference type="NCBI Taxonomy" id="144530"/>
    <lineage>
        <taxon>Eukaryota</taxon>
        <taxon>Fungi</taxon>
        <taxon>Fungi incertae sedis</taxon>
        <taxon>Mucoromycota</taxon>
        <taxon>Glomeromycotina</taxon>
        <taxon>Glomeromycetes</taxon>
        <taxon>Archaeosporales</taxon>
        <taxon>Ambisporaceae</taxon>
        <taxon>Ambispora</taxon>
    </lineage>
</organism>
<gene>
    <name evidence="2" type="ORF">AGERDE_LOCUS10158</name>
</gene>
<evidence type="ECO:0000256" key="1">
    <source>
        <dbReference type="SAM" id="MobiDB-lite"/>
    </source>
</evidence>
<accession>A0A9N9GP68</accession>
<keyword evidence="3" id="KW-1185">Reference proteome</keyword>
<dbReference type="EMBL" id="CAJVPL010002954">
    <property type="protein sequence ID" value="CAG8623169.1"/>
    <property type="molecule type" value="Genomic_DNA"/>
</dbReference>
<evidence type="ECO:0000313" key="2">
    <source>
        <dbReference type="EMBL" id="CAG8623169.1"/>
    </source>
</evidence>
<protein>
    <submittedName>
        <fullName evidence="2">6531_t:CDS:1</fullName>
    </submittedName>
</protein>
<dbReference type="AlphaFoldDB" id="A0A9N9GP68"/>
<dbReference type="Proteomes" id="UP000789831">
    <property type="component" value="Unassembled WGS sequence"/>
</dbReference>
<dbReference type="OrthoDB" id="2354161at2759"/>
<comment type="caution">
    <text evidence="2">The sequence shown here is derived from an EMBL/GenBank/DDBJ whole genome shotgun (WGS) entry which is preliminary data.</text>
</comment>